<feature type="region of interest" description="Disordered" evidence="2">
    <location>
        <begin position="333"/>
        <end position="376"/>
    </location>
</feature>
<dbReference type="InterPro" id="IPR056023">
    <property type="entry name" value="DUF7603"/>
</dbReference>
<evidence type="ECO:0000256" key="1">
    <source>
        <dbReference type="SAM" id="Coils"/>
    </source>
</evidence>
<comment type="caution">
    <text evidence="4">The sequence shown here is derived from an EMBL/GenBank/DDBJ whole genome shotgun (WGS) entry which is preliminary data.</text>
</comment>
<dbReference type="Proteomes" id="UP000754883">
    <property type="component" value="Unassembled WGS sequence"/>
</dbReference>
<keyword evidence="1" id="KW-0175">Coiled coil</keyword>
<dbReference type="PANTHER" id="PTHR23159:SF31">
    <property type="entry name" value="CENTROSOME-ASSOCIATED PROTEIN CEP250 ISOFORM X1"/>
    <property type="match status" value="1"/>
</dbReference>
<feature type="compositionally biased region" description="Low complexity" evidence="2">
    <location>
        <begin position="1006"/>
        <end position="1022"/>
    </location>
</feature>
<feature type="compositionally biased region" description="Low complexity" evidence="2">
    <location>
        <begin position="63"/>
        <end position="80"/>
    </location>
</feature>
<feature type="compositionally biased region" description="Basic and acidic residues" evidence="2">
    <location>
        <begin position="678"/>
        <end position="687"/>
    </location>
</feature>
<feature type="compositionally biased region" description="Low complexity" evidence="2">
    <location>
        <begin position="333"/>
        <end position="347"/>
    </location>
</feature>
<evidence type="ECO:0000259" key="3">
    <source>
        <dbReference type="Pfam" id="PF24554"/>
    </source>
</evidence>
<reference evidence="4" key="1">
    <citation type="submission" date="2021-10" db="EMBL/GenBank/DDBJ databases">
        <authorList>
            <person name="Piombo E."/>
        </authorList>
    </citation>
    <scope>NUCLEOTIDE SEQUENCE</scope>
</reference>
<feature type="compositionally biased region" description="Polar residues" evidence="2">
    <location>
        <begin position="43"/>
        <end position="62"/>
    </location>
</feature>
<sequence length="1116" mass="122799">MASHPIPSSPGPQEAMPISSNLPSYPDSSPPSSSHHHQPNHSTTANSAHQPSPHSTDGQPRPTTSSSSAASSTSESFSNAPARASVNRIKRKPIPSTISTSARSAHRSQGSTASTILSYADLPKPDHRFSRSGSIDSPTIYEYFPAEAPRPNIASAATCVTPSDETRFSNWNVFLCFSLEINSALFHDRYSDAPGIPTVDQHSQADTSDVLSAYSAYDELLSDVTPDAGTVKTPSTIVEDRTDKDDDDNESTYSDYLDQRANSPPPMFAQKATPPHLQLQKVDTVIAQNVLNDELGAASPQSIHSNRNKPLPKSPGAASPFASFFGWGGNPSPSGTEFSISSPSSPSGRGGSGEGVGNRSRTTDSTTPNAASSNALGYSDSYLSASLPSSQSSFPIDEMEDELRAISHELASSIRREMDLEDLVDRLQEQASSSQAPSKRTSDYFSDSGISSTKASESEQARDEIDKIQRRAEQEKASIRLELTTKLQDERARRKALDNQIRELAEKASQIDLAQINNLDANERVKDLENTCEDLRRRLSDERSSRSNFEDLLSALKSELQEASNERDNLRDEVVPQLRARVEGLEAEAAEYTNLTYESSKMQQELQNLRSENMTLKRSSIVGPIDVQNRASRAFSGAGFSGAGGLSRSNSVAGGPMRGQRPTGLGRSNSVRGGPQTESREALSERLKDVEAQRDALHGALKSLLERQEVQNRQYQKKIQLLENERQRLLTGPGKKGFEREIMNLRTEINVLRRRAEDALDQKWQVEKGLSGLKMDLDRAEGEIASLRELLNEKDILIPETMARMSGSDDGDREPVTSESLSQAYEKLQAAYAESLERIKNLESGINDDEKTKVAMRRLERAVSVAITERDFAKTEMNAIRNRYDEAYANETRSVQAESALADELCETARYVETLASQVQQQLSANSELRMRLADAVTRGDADRKANNDRITAMMEHLGALEEQLVSAQSGSEDQVTRHEEEVSKLRDAHNFQLQRIGGSPGLGGLRSPAVKGSRSGSMLSKSRSKIPFPDLIEAQSFEDEAEMTSLRAKVAELEKALADAENEMQEVITRMSTAQIEVLNLQEERDRAVRETRKLQKILEGEQAKPVDQRFMAFR</sequence>
<proteinExistence type="predicted"/>
<evidence type="ECO:0000313" key="5">
    <source>
        <dbReference type="Proteomes" id="UP000754883"/>
    </source>
</evidence>
<name>A0A9N9TVH6_9HYPO</name>
<organism evidence="4 5">
    <name type="scientific">Clonostachys byssicola</name>
    <dbReference type="NCBI Taxonomy" id="160290"/>
    <lineage>
        <taxon>Eukaryota</taxon>
        <taxon>Fungi</taxon>
        <taxon>Dikarya</taxon>
        <taxon>Ascomycota</taxon>
        <taxon>Pezizomycotina</taxon>
        <taxon>Sordariomycetes</taxon>
        <taxon>Hypocreomycetidae</taxon>
        <taxon>Hypocreales</taxon>
        <taxon>Bionectriaceae</taxon>
        <taxon>Clonostachys</taxon>
    </lineage>
</organism>
<dbReference type="OrthoDB" id="5395440at2759"/>
<dbReference type="AlphaFoldDB" id="A0A9N9TVH6"/>
<evidence type="ECO:0000256" key="2">
    <source>
        <dbReference type="SAM" id="MobiDB-lite"/>
    </source>
</evidence>
<dbReference type="EMBL" id="CABFNO020001240">
    <property type="protein sequence ID" value="CAG9970947.1"/>
    <property type="molecule type" value="Genomic_DNA"/>
</dbReference>
<feature type="compositionally biased region" description="Polar residues" evidence="2">
    <location>
        <begin position="429"/>
        <end position="455"/>
    </location>
</feature>
<feature type="domain" description="DUF7603" evidence="3">
    <location>
        <begin position="855"/>
        <end position="963"/>
    </location>
</feature>
<feature type="region of interest" description="Disordered" evidence="2">
    <location>
        <begin position="427"/>
        <end position="464"/>
    </location>
</feature>
<keyword evidence="5" id="KW-1185">Reference proteome</keyword>
<feature type="region of interest" description="Disordered" evidence="2">
    <location>
        <begin position="297"/>
        <end position="317"/>
    </location>
</feature>
<gene>
    <name evidence="4" type="ORF">CBYS24578_00000212</name>
</gene>
<feature type="compositionally biased region" description="Polar residues" evidence="2">
    <location>
        <begin position="363"/>
        <end position="376"/>
    </location>
</feature>
<dbReference type="Pfam" id="PF24554">
    <property type="entry name" value="DUF7603"/>
    <property type="match status" value="1"/>
</dbReference>
<feature type="region of interest" description="Disordered" evidence="2">
    <location>
        <begin position="638"/>
        <end position="687"/>
    </location>
</feature>
<feature type="compositionally biased region" description="Low complexity" evidence="2">
    <location>
        <begin position="19"/>
        <end position="33"/>
    </location>
</feature>
<feature type="region of interest" description="Disordered" evidence="2">
    <location>
        <begin position="1"/>
        <end position="118"/>
    </location>
</feature>
<feature type="coiled-coil region" evidence="1">
    <location>
        <begin position="1044"/>
        <end position="1099"/>
    </location>
</feature>
<feature type="region of interest" description="Disordered" evidence="2">
    <location>
        <begin position="997"/>
        <end position="1024"/>
    </location>
</feature>
<feature type="compositionally biased region" description="Polar residues" evidence="2">
    <location>
        <begin position="96"/>
        <end position="117"/>
    </location>
</feature>
<dbReference type="PANTHER" id="PTHR23159">
    <property type="entry name" value="CENTROSOMAL PROTEIN 2"/>
    <property type="match status" value="1"/>
</dbReference>
<feature type="region of interest" description="Disordered" evidence="2">
    <location>
        <begin position="225"/>
        <end position="269"/>
    </location>
</feature>
<accession>A0A9N9TVH6</accession>
<protein>
    <recommendedName>
        <fullName evidence="3">DUF7603 domain-containing protein</fullName>
    </recommendedName>
</protein>
<evidence type="ECO:0000313" key="4">
    <source>
        <dbReference type="EMBL" id="CAG9970947.1"/>
    </source>
</evidence>